<protein>
    <submittedName>
        <fullName evidence="2">Uncharacterized protein</fullName>
    </submittedName>
</protein>
<gene>
    <name evidence="2" type="ORF">S01H1_34366</name>
</gene>
<evidence type="ECO:0000313" key="2">
    <source>
        <dbReference type="EMBL" id="GAG03099.1"/>
    </source>
</evidence>
<keyword evidence="1" id="KW-0812">Transmembrane</keyword>
<feature type="transmembrane region" description="Helical" evidence="1">
    <location>
        <begin position="12"/>
        <end position="30"/>
    </location>
</feature>
<dbReference type="AlphaFoldDB" id="X0UBC2"/>
<name>X0UBC2_9ZZZZ</name>
<organism evidence="2">
    <name type="scientific">marine sediment metagenome</name>
    <dbReference type="NCBI Taxonomy" id="412755"/>
    <lineage>
        <taxon>unclassified sequences</taxon>
        <taxon>metagenomes</taxon>
        <taxon>ecological metagenomes</taxon>
    </lineage>
</organism>
<feature type="non-terminal residue" evidence="2">
    <location>
        <position position="88"/>
    </location>
</feature>
<accession>X0UBC2</accession>
<sequence>MDFIELVRQFRVGPFAVFDIVVSYLGIFLLAPRLTRLALKVRLHISKAQWLWLVLPISIFVHLIFGLRTPLTKMVIDPNNYYLAKLVI</sequence>
<keyword evidence="1" id="KW-1133">Transmembrane helix</keyword>
<evidence type="ECO:0000256" key="1">
    <source>
        <dbReference type="SAM" id="Phobius"/>
    </source>
</evidence>
<feature type="transmembrane region" description="Helical" evidence="1">
    <location>
        <begin position="50"/>
        <end position="67"/>
    </location>
</feature>
<proteinExistence type="predicted"/>
<reference evidence="2" key="1">
    <citation type="journal article" date="2014" name="Front. Microbiol.">
        <title>High frequency of phylogenetically diverse reductive dehalogenase-homologous genes in deep subseafloor sedimentary metagenomes.</title>
        <authorList>
            <person name="Kawai M."/>
            <person name="Futagami T."/>
            <person name="Toyoda A."/>
            <person name="Takaki Y."/>
            <person name="Nishi S."/>
            <person name="Hori S."/>
            <person name="Arai W."/>
            <person name="Tsubouchi T."/>
            <person name="Morono Y."/>
            <person name="Uchiyama I."/>
            <person name="Ito T."/>
            <person name="Fujiyama A."/>
            <person name="Inagaki F."/>
            <person name="Takami H."/>
        </authorList>
    </citation>
    <scope>NUCLEOTIDE SEQUENCE</scope>
    <source>
        <strain evidence="2">Expedition CK06-06</strain>
    </source>
</reference>
<dbReference type="EMBL" id="BARS01021393">
    <property type="protein sequence ID" value="GAG03099.1"/>
    <property type="molecule type" value="Genomic_DNA"/>
</dbReference>
<keyword evidence="1" id="KW-0472">Membrane</keyword>
<comment type="caution">
    <text evidence="2">The sequence shown here is derived from an EMBL/GenBank/DDBJ whole genome shotgun (WGS) entry which is preliminary data.</text>
</comment>